<evidence type="ECO:0000256" key="2">
    <source>
        <dbReference type="ARBA" id="ARBA00022723"/>
    </source>
</evidence>
<dbReference type="Pfam" id="PF02754">
    <property type="entry name" value="CCG"/>
    <property type="match status" value="1"/>
</dbReference>
<keyword evidence="2" id="KW-0479">Metal-binding</keyword>
<reference evidence="7 8" key="1">
    <citation type="journal article" date="2015" name="Int. J. Syst. Evol. Microbiol.">
        <title>Methanoculleus sediminis sp. nov., a methanogen from sediments near a submarine mud volcano.</title>
        <authorList>
            <person name="Chen S.C."/>
            <person name="Chen M.F."/>
            <person name="Lai M.C."/>
            <person name="Weng C.Y."/>
            <person name="Wu S.Y."/>
            <person name="Lin S."/>
            <person name="Yang T.F."/>
            <person name="Chen P.C."/>
        </authorList>
    </citation>
    <scope>NUCLEOTIDE SEQUENCE [LARGE SCALE GENOMIC DNA]</scope>
    <source>
        <strain evidence="7 8">S3Fa</strain>
    </source>
</reference>
<dbReference type="GO" id="GO:0051539">
    <property type="term" value="F:4 iron, 4 sulfur cluster binding"/>
    <property type="evidence" value="ECO:0007669"/>
    <property type="project" value="UniProtKB-KW"/>
</dbReference>
<keyword evidence="8" id="KW-1185">Reference proteome</keyword>
<keyword evidence="5" id="KW-0411">Iron-sulfur</keyword>
<evidence type="ECO:0000259" key="6">
    <source>
        <dbReference type="Pfam" id="PF02754"/>
    </source>
</evidence>
<evidence type="ECO:0000313" key="8">
    <source>
        <dbReference type="Proteomes" id="UP000035301"/>
    </source>
</evidence>
<dbReference type="RefSeq" id="WP_048179390.1">
    <property type="nucleotide sequence ID" value="NZ_JXOJ01000001.1"/>
</dbReference>
<dbReference type="PROSITE" id="PS00198">
    <property type="entry name" value="4FE4S_FER_1"/>
    <property type="match status" value="1"/>
</dbReference>
<dbReference type="InterPro" id="IPR017900">
    <property type="entry name" value="4Fe4S_Fe_S_CS"/>
</dbReference>
<gene>
    <name evidence="7" type="ORF">SZ63_00355</name>
</gene>
<dbReference type="InterPro" id="IPR004017">
    <property type="entry name" value="Cys_rich_dom"/>
</dbReference>
<dbReference type="OrthoDB" id="104537at2157"/>
<evidence type="ECO:0000256" key="1">
    <source>
        <dbReference type="ARBA" id="ARBA00022485"/>
    </source>
</evidence>
<feature type="domain" description="Cysteine-rich" evidence="6">
    <location>
        <begin position="274"/>
        <end position="323"/>
    </location>
</feature>
<dbReference type="GO" id="GO:0005886">
    <property type="term" value="C:plasma membrane"/>
    <property type="evidence" value="ECO:0007669"/>
    <property type="project" value="TreeGrafter"/>
</dbReference>
<dbReference type="PANTHER" id="PTHR43255:SF1">
    <property type="entry name" value="IRON-SULFUR-BINDING OXIDOREDUCTASE FADF-RELATED"/>
    <property type="match status" value="1"/>
</dbReference>
<keyword evidence="1" id="KW-0004">4Fe-4S</keyword>
<proteinExistence type="predicted"/>
<dbReference type="GO" id="GO:0016491">
    <property type="term" value="F:oxidoreductase activity"/>
    <property type="evidence" value="ECO:0007669"/>
    <property type="project" value="UniProtKB-KW"/>
</dbReference>
<organism evidence="7 8">
    <name type="scientific">Methanoculleus sediminis</name>
    <dbReference type="NCBI Taxonomy" id="1550566"/>
    <lineage>
        <taxon>Archaea</taxon>
        <taxon>Methanobacteriati</taxon>
        <taxon>Methanobacteriota</taxon>
        <taxon>Stenosarchaea group</taxon>
        <taxon>Methanomicrobia</taxon>
        <taxon>Methanomicrobiales</taxon>
        <taxon>Methanomicrobiaceae</taxon>
        <taxon>Methanoculleus</taxon>
    </lineage>
</organism>
<dbReference type="InterPro" id="IPR051460">
    <property type="entry name" value="HdrC_iron-sulfur_subunit"/>
</dbReference>
<dbReference type="STRING" id="1550566.SZ63_00355"/>
<keyword evidence="4" id="KW-0408">Iron</keyword>
<dbReference type="AlphaFoldDB" id="A0A0H1R1E2"/>
<dbReference type="GO" id="GO:0046872">
    <property type="term" value="F:metal ion binding"/>
    <property type="evidence" value="ECO:0007669"/>
    <property type="project" value="UniProtKB-KW"/>
</dbReference>
<dbReference type="Proteomes" id="UP000035301">
    <property type="component" value="Unassembled WGS sequence"/>
</dbReference>
<keyword evidence="3" id="KW-0560">Oxidoreductase</keyword>
<evidence type="ECO:0000256" key="5">
    <source>
        <dbReference type="ARBA" id="ARBA00023014"/>
    </source>
</evidence>
<name>A0A0H1R1E2_9EURY</name>
<dbReference type="PANTHER" id="PTHR43255">
    <property type="entry name" value="IRON-SULFUR-BINDING OXIDOREDUCTASE FADF-RELATED-RELATED"/>
    <property type="match status" value="1"/>
</dbReference>
<sequence>MAFDLSKCDFSRCRGECLVRCPYVSYGEVDAKGAMKSLIEGERHPILKECITCAACNDFCPLGADPWDLIARRQEETGVLGIPADAKPSSDWLTKPATVIRRGKQGGPLISAGGIYEVVPQAEFLTGQVFEDATIIGGGPYACGFTETHLGRASRPVKHLPQFIENLAKAAEEFGVDEIVFTHDACYNVATTLATQQGVEVPFRPVHILEYIRNWLRDHPDRITNPLGISVAVQGGCTTRYAPKGGDREVWSDWLADIFEMIGVTSVEEKRAYTGEDRLCCGCGIFHTQHERAVEIQSRNIGDAAQAGAEQLVFICPACITVMRATCRKMELQPIYVTQLVKRALGEELGPAGTAAFGYPVK</sequence>
<evidence type="ECO:0000256" key="4">
    <source>
        <dbReference type="ARBA" id="ARBA00023004"/>
    </source>
</evidence>
<comment type="caution">
    <text evidence="7">The sequence shown here is derived from an EMBL/GenBank/DDBJ whole genome shotgun (WGS) entry which is preliminary data.</text>
</comment>
<evidence type="ECO:0000256" key="3">
    <source>
        <dbReference type="ARBA" id="ARBA00023002"/>
    </source>
</evidence>
<accession>A0A0H1R1E2</accession>
<evidence type="ECO:0000313" key="7">
    <source>
        <dbReference type="EMBL" id="KLK88958.1"/>
    </source>
</evidence>
<dbReference type="PATRIC" id="fig|1550566.3.peg.81"/>
<dbReference type="EMBL" id="JXOJ01000001">
    <property type="protein sequence ID" value="KLK88958.1"/>
    <property type="molecule type" value="Genomic_DNA"/>
</dbReference>
<protein>
    <recommendedName>
        <fullName evidence="6">Cysteine-rich domain-containing protein</fullName>
    </recommendedName>
</protein>